<evidence type="ECO:0000256" key="1">
    <source>
        <dbReference type="ARBA" id="ARBA00023015"/>
    </source>
</evidence>
<keyword evidence="2" id="KW-0238">DNA-binding</keyword>
<dbReference type="Pfam" id="PF12833">
    <property type="entry name" value="HTH_18"/>
    <property type="match status" value="1"/>
</dbReference>
<keyword evidence="1" id="KW-0805">Transcription regulation</keyword>
<dbReference type="SMART" id="SM00342">
    <property type="entry name" value="HTH_ARAC"/>
    <property type="match status" value="1"/>
</dbReference>
<organism evidence="5 6">
    <name type="scientific">Thalassotalea psychrophila</name>
    <dbReference type="NCBI Taxonomy" id="3065647"/>
    <lineage>
        <taxon>Bacteria</taxon>
        <taxon>Pseudomonadati</taxon>
        <taxon>Pseudomonadota</taxon>
        <taxon>Gammaproteobacteria</taxon>
        <taxon>Alteromonadales</taxon>
        <taxon>Colwelliaceae</taxon>
        <taxon>Thalassotalea</taxon>
    </lineage>
</organism>
<dbReference type="Proteomes" id="UP001258994">
    <property type="component" value="Chromosome"/>
</dbReference>
<evidence type="ECO:0000313" key="6">
    <source>
        <dbReference type="Proteomes" id="UP001258994"/>
    </source>
</evidence>
<dbReference type="PROSITE" id="PS01124">
    <property type="entry name" value="HTH_ARAC_FAMILY_2"/>
    <property type="match status" value="1"/>
</dbReference>
<dbReference type="InterPro" id="IPR018060">
    <property type="entry name" value="HTH_AraC"/>
</dbReference>
<dbReference type="PANTHER" id="PTHR47894:SF1">
    <property type="entry name" value="HTH-TYPE TRANSCRIPTIONAL REGULATOR VQSM"/>
    <property type="match status" value="1"/>
</dbReference>
<gene>
    <name evidence="5" type="ORF">RGQ13_06305</name>
</gene>
<accession>A0ABY9TXL0</accession>
<evidence type="ECO:0000313" key="5">
    <source>
        <dbReference type="EMBL" id="WNC73602.1"/>
    </source>
</evidence>
<dbReference type="PANTHER" id="PTHR47894">
    <property type="entry name" value="HTH-TYPE TRANSCRIPTIONAL REGULATOR GADX"/>
    <property type="match status" value="1"/>
</dbReference>
<dbReference type="InterPro" id="IPR009057">
    <property type="entry name" value="Homeodomain-like_sf"/>
</dbReference>
<name>A0ABY9TXL0_9GAMM</name>
<keyword evidence="6" id="KW-1185">Reference proteome</keyword>
<evidence type="ECO:0000256" key="2">
    <source>
        <dbReference type="ARBA" id="ARBA00023125"/>
    </source>
</evidence>
<dbReference type="Gene3D" id="1.10.10.60">
    <property type="entry name" value="Homeodomain-like"/>
    <property type="match status" value="1"/>
</dbReference>
<dbReference type="RefSeq" id="WP_348392713.1">
    <property type="nucleotide sequence ID" value="NZ_CP134145.1"/>
</dbReference>
<reference evidence="6" key="1">
    <citation type="submission" date="2023-09" db="EMBL/GenBank/DDBJ databases">
        <authorList>
            <person name="Li S."/>
            <person name="Li X."/>
            <person name="Zhang C."/>
            <person name="Zhao Z."/>
        </authorList>
    </citation>
    <scope>NUCLEOTIDE SEQUENCE [LARGE SCALE GENOMIC DNA]</scope>
    <source>
        <strain evidence="6">SQ149</strain>
    </source>
</reference>
<dbReference type="SUPFAM" id="SSF46689">
    <property type="entry name" value="Homeodomain-like"/>
    <property type="match status" value="1"/>
</dbReference>
<evidence type="ECO:0000259" key="4">
    <source>
        <dbReference type="PROSITE" id="PS01124"/>
    </source>
</evidence>
<dbReference type="EMBL" id="CP134145">
    <property type="protein sequence ID" value="WNC73602.1"/>
    <property type="molecule type" value="Genomic_DNA"/>
</dbReference>
<dbReference type="InterPro" id="IPR020449">
    <property type="entry name" value="Tscrpt_reg_AraC-type_HTH"/>
</dbReference>
<proteinExistence type="predicted"/>
<keyword evidence="3" id="KW-0804">Transcription</keyword>
<dbReference type="PRINTS" id="PR00032">
    <property type="entry name" value="HTHARAC"/>
</dbReference>
<feature type="domain" description="HTH araC/xylS-type" evidence="4">
    <location>
        <begin position="295"/>
        <end position="339"/>
    </location>
</feature>
<sequence length="349" mass="39668">MKLEVAGHTKRYLFILEAFKKIYSEQINLNDDISSLLDNYIEADDLSVSGRRYIKSIIQKWGETNLQFPIQLNFAKPINPALFGVFGLAVSSATTLRCFFEFWAEFSRILFIFNTASFEETDEYGVLTFIPDNDVIEDNIHYQTIQGGISASLSNLRTVAHKDFSPDKIIVPEGIEKKTQDKLAKLAGCVVETTPENKGQILIKKDRLFTLLPAGDSHCNLAYYQLASKRLVDIAPDNMVLKVRSWFIDTVLSNNIDNADISKDLGLNLEFITLKLNEQKTDLNTIKNKVLPVLARHLLQQPGVQIKQIAFKLGYTSSSSFNKAYNRWTGNSPADYRKSYMERINNLKF</sequence>
<protein>
    <submittedName>
        <fullName evidence="5">Helix-turn-helix domain-containing protein</fullName>
    </submittedName>
</protein>
<evidence type="ECO:0000256" key="3">
    <source>
        <dbReference type="ARBA" id="ARBA00023163"/>
    </source>
</evidence>